<keyword evidence="2" id="KW-0547">Nucleotide-binding</keyword>
<evidence type="ECO:0000256" key="4">
    <source>
        <dbReference type="ARBA" id="ARBA00036539"/>
    </source>
</evidence>
<dbReference type="Proteomes" id="UP000304928">
    <property type="component" value="Unassembled WGS sequence"/>
</dbReference>
<dbReference type="InterPro" id="IPR037171">
    <property type="entry name" value="NagB/RpiA_transferase-like"/>
</dbReference>
<dbReference type="GO" id="GO:0005739">
    <property type="term" value="C:mitochondrion"/>
    <property type="evidence" value="ECO:0007669"/>
    <property type="project" value="TreeGrafter"/>
</dbReference>
<evidence type="ECO:0000256" key="5">
    <source>
        <dbReference type="ARBA" id="ARBA00038966"/>
    </source>
</evidence>
<dbReference type="SUPFAM" id="SSF100950">
    <property type="entry name" value="NagB/RpiA/CoA transferase-like"/>
    <property type="match status" value="1"/>
</dbReference>
<reference evidence="7 8" key="1">
    <citation type="submission" date="2018-10" db="EMBL/GenBank/DDBJ databases">
        <title>Fifty Aureobasidium pullulans genomes reveal a recombining polyextremotolerant generalist.</title>
        <authorList>
            <person name="Gostincar C."/>
            <person name="Turk M."/>
            <person name="Zajc J."/>
            <person name="Gunde-Cimerman N."/>
        </authorList>
    </citation>
    <scope>NUCLEOTIDE SEQUENCE [LARGE SCALE GENOMIC DNA]</scope>
    <source>
        <strain evidence="7 8">EXF-10507</strain>
    </source>
</reference>
<evidence type="ECO:0000256" key="2">
    <source>
        <dbReference type="ARBA" id="ARBA00022741"/>
    </source>
</evidence>
<comment type="catalytic activity">
    <reaction evidence="4">
        <text>(6S)-5-formyl-5,6,7,8-tetrahydrofolate + ATP = (6R)-5,10-methenyltetrahydrofolate + ADP + phosphate</text>
        <dbReference type="Rhea" id="RHEA:10488"/>
        <dbReference type="ChEBI" id="CHEBI:30616"/>
        <dbReference type="ChEBI" id="CHEBI:43474"/>
        <dbReference type="ChEBI" id="CHEBI:57455"/>
        <dbReference type="ChEBI" id="CHEBI:57457"/>
        <dbReference type="ChEBI" id="CHEBI:456216"/>
        <dbReference type="EC" id="6.3.3.2"/>
    </reaction>
</comment>
<evidence type="ECO:0000256" key="6">
    <source>
        <dbReference type="SAM" id="MobiDB-lite"/>
    </source>
</evidence>
<sequence length="382" mass="42295">MSVALSLESGCSLVRRVLSRQGCRLCRKVQERGKQQYSIGKNKVESGRSIPTIQGGRKSDAWRAPKTRRRRPLPEIALTHETLLDSQLLQFSILNHPSSSSSKHMYASLRPPRATHAVHTLKTATRTFSSQMSSSASLDLGAESQLSDKKAVRKQLHSLLSSLPSDYVQRQSVNATKLLLSLPEYKNARSISIFMSMPSAEINTESLTKDALSSGKHVFVPYIYKLKQPRQNNLPVSIMDMLQLASEDDYASLQPDKWGIPSIPKETVPSRTNSFGGKDLTDGDAPAPDTAGLDVILMPCMAFDQDLNRLGHGKGYYDNFLTRYCSGKTADGQNRKKPFLVGFALAEQMLPSRFRLPVDSWDWKVDAIVLGDGGSEARLVRA</sequence>
<gene>
    <name evidence="7" type="ORF">D6D15_10518</name>
</gene>
<evidence type="ECO:0000256" key="1">
    <source>
        <dbReference type="ARBA" id="ARBA00010638"/>
    </source>
</evidence>
<dbReference type="GO" id="GO:0009396">
    <property type="term" value="P:folic acid-containing compound biosynthetic process"/>
    <property type="evidence" value="ECO:0007669"/>
    <property type="project" value="TreeGrafter"/>
</dbReference>
<dbReference type="AlphaFoldDB" id="A0A4S9APK1"/>
<feature type="region of interest" description="Disordered" evidence="6">
    <location>
        <begin position="46"/>
        <end position="68"/>
    </location>
</feature>
<dbReference type="GO" id="GO:0016740">
    <property type="term" value="F:transferase activity"/>
    <property type="evidence" value="ECO:0007669"/>
    <property type="project" value="UniProtKB-KW"/>
</dbReference>
<dbReference type="EC" id="6.3.3.2" evidence="5"/>
<dbReference type="Gene3D" id="3.40.50.10420">
    <property type="entry name" value="NagB/RpiA/CoA transferase-like"/>
    <property type="match status" value="1"/>
</dbReference>
<feature type="region of interest" description="Disordered" evidence="6">
    <location>
        <begin position="261"/>
        <end position="284"/>
    </location>
</feature>
<dbReference type="PANTHER" id="PTHR23407">
    <property type="entry name" value="ATPASE INHIBITOR/5-FORMYLTETRAHYDROFOLATE CYCLO-LIGASE"/>
    <property type="match status" value="1"/>
</dbReference>
<evidence type="ECO:0000313" key="8">
    <source>
        <dbReference type="Proteomes" id="UP000304928"/>
    </source>
</evidence>
<dbReference type="Pfam" id="PF01812">
    <property type="entry name" value="5-FTHF_cyc-lig"/>
    <property type="match status" value="1"/>
</dbReference>
<comment type="similarity">
    <text evidence="1">Belongs to the 5-formyltetrahydrofolate cyclo-ligase family.</text>
</comment>
<dbReference type="GO" id="GO:0030272">
    <property type="term" value="F:5-formyltetrahydrofolate cyclo-ligase activity"/>
    <property type="evidence" value="ECO:0007669"/>
    <property type="project" value="UniProtKB-EC"/>
</dbReference>
<dbReference type="GO" id="GO:0035999">
    <property type="term" value="P:tetrahydrofolate interconversion"/>
    <property type="evidence" value="ECO:0007669"/>
    <property type="project" value="TreeGrafter"/>
</dbReference>
<keyword evidence="3" id="KW-0067">ATP-binding</keyword>
<protein>
    <recommendedName>
        <fullName evidence="5">5-formyltetrahydrofolate cyclo-ligase</fullName>
        <ecNumber evidence="5">6.3.3.2</ecNumber>
    </recommendedName>
</protein>
<dbReference type="InterPro" id="IPR002698">
    <property type="entry name" value="FTHF_cligase"/>
</dbReference>
<dbReference type="GO" id="GO:0005524">
    <property type="term" value="F:ATP binding"/>
    <property type="evidence" value="ECO:0007669"/>
    <property type="project" value="UniProtKB-KW"/>
</dbReference>
<evidence type="ECO:0000313" key="7">
    <source>
        <dbReference type="EMBL" id="THW81805.1"/>
    </source>
</evidence>
<keyword evidence="7" id="KW-0808">Transferase</keyword>
<comment type="caution">
    <text evidence="7">The sequence shown here is derived from an EMBL/GenBank/DDBJ whole genome shotgun (WGS) entry which is preliminary data.</text>
</comment>
<dbReference type="PANTHER" id="PTHR23407:SF1">
    <property type="entry name" value="5-FORMYLTETRAHYDROFOLATE CYCLO-LIGASE"/>
    <property type="match status" value="1"/>
</dbReference>
<evidence type="ECO:0000256" key="3">
    <source>
        <dbReference type="ARBA" id="ARBA00022840"/>
    </source>
</evidence>
<proteinExistence type="inferred from homology"/>
<dbReference type="EMBL" id="QZAR01000435">
    <property type="protein sequence ID" value="THW81805.1"/>
    <property type="molecule type" value="Genomic_DNA"/>
</dbReference>
<dbReference type="InterPro" id="IPR024185">
    <property type="entry name" value="FTHF_cligase-like_sf"/>
</dbReference>
<accession>A0A4S9APK1</accession>
<name>A0A4S9APK1_AURPU</name>
<organism evidence="7 8">
    <name type="scientific">Aureobasidium pullulans</name>
    <name type="common">Black yeast</name>
    <name type="synonym">Pullularia pullulans</name>
    <dbReference type="NCBI Taxonomy" id="5580"/>
    <lineage>
        <taxon>Eukaryota</taxon>
        <taxon>Fungi</taxon>
        <taxon>Dikarya</taxon>
        <taxon>Ascomycota</taxon>
        <taxon>Pezizomycotina</taxon>
        <taxon>Dothideomycetes</taxon>
        <taxon>Dothideomycetidae</taxon>
        <taxon>Dothideales</taxon>
        <taxon>Saccotheciaceae</taxon>
        <taxon>Aureobasidium</taxon>
    </lineage>
</organism>